<sequence>MPPETFPGVSSRRELNKENTRSSIAAAALSLLRQRAGGSMTAEEIAEAAGVSRRTFFNYFPSVEAALNVPTEDFLNRALENLDALHDDLPVMEAAVRALQSLADPELLAPVAELFVLSGGNAQLGRLQLESWENCSTRLVEIVRERVSGDQRLPVAVFAHSVIGAGKAAFVDWAEDWGNDLSNTSMQALKQSLINALALLRDGFPTLRMQADSTARKA</sequence>
<name>A0A839QVJ2_9MICC</name>
<accession>A0A839QVJ2</accession>
<dbReference type="EMBL" id="JACHVS010000001">
    <property type="protein sequence ID" value="MBB2996021.1"/>
    <property type="molecule type" value="Genomic_DNA"/>
</dbReference>
<dbReference type="GO" id="GO:0003677">
    <property type="term" value="F:DNA binding"/>
    <property type="evidence" value="ECO:0007669"/>
    <property type="project" value="UniProtKB-UniRule"/>
</dbReference>
<dbReference type="InterPro" id="IPR009057">
    <property type="entry name" value="Homeodomain-like_sf"/>
</dbReference>
<evidence type="ECO:0000256" key="2">
    <source>
        <dbReference type="PROSITE-ProRule" id="PRU00335"/>
    </source>
</evidence>
<dbReference type="AlphaFoldDB" id="A0A839QVJ2"/>
<feature type="domain" description="HTH tetR-type" evidence="3">
    <location>
        <begin position="18"/>
        <end position="78"/>
    </location>
</feature>
<proteinExistence type="predicted"/>
<dbReference type="SUPFAM" id="SSF46689">
    <property type="entry name" value="Homeodomain-like"/>
    <property type="match status" value="1"/>
</dbReference>
<evidence type="ECO:0000256" key="1">
    <source>
        <dbReference type="ARBA" id="ARBA00023125"/>
    </source>
</evidence>
<evidence type="ECO:0000313" key="4">
    <source>
        <dbReference type="EMBL" id="MBB2996021.1"/>
    </source>
</evidence>
<dbReference type="RefSeq" id="WP_183511213.1">
    <property type="nucleotide sequence ID" value="NZ_BAABGK010000042.1"/>
</dbReference>
<feature type="DNA-binding region" description="H-T-H motif" evidence="2">
    <location>
        <begin position="41"/>
        <end position="60"/>
    </location>
</feature>
<reference evidence="4 5" key="1">
    <citation type="submission" date="2020-08" db="EMBL/GenBank/DDBJ databases">
        <title>Sequencing the genomes of 1000 actinobacteria strains.</title>
        <authorList>
            <person name="Klenk H.-P."/>
        </authorList>
    </citation>
    <scope>NUCLEOTIDE SEQUENCE [LARGE SCALE GENOMIC DNA]</scope>
    <source>
        <strain evidence="4 5">DSM 22826</strain>
    </source>
</reference>
<dbReference type="Pfam" id="PF00440">
    <property type="entry name" value="TetR_N"/>
    <property type="match status" value="1"/>
</dbReference>
<gene>
    <name evidence="4" type="ORF">E9229_002212</name>
</gene>
<evidence type="ECO:0000259" key="3">
    <source>
        <dbReference type="PROSITE" id="PS50977"/>
    </source>
</evidence>
<organism evidence="4 5">
    <name type="scientific">Paeniglutamicibacter cryotolerans</name>
    <dbReference type="NCBI Taxonomy" id="670079"/>
    <lineage>
        <taxon>Bacteria</taxon>
        <taxon>Bacillati</taxon>
        <taxon>Actinomycetota</taxon>
        <taxon>Actinomycetes</taxon>
        <taxon>Micrococcales</taxon>
        <taxon>Micrococcaceae</taxon>
        <taxon>Paeniglutamicibacter</taxon>
    </lineage>
</organism>
<dbReference type="PROSITE" id="PS50977">
    <property type="entry name" value="HTH_TETR_2"/>
    <property type="match status" value="1"/>
</dbReference>
<comment type="caution">
    <text evidence="4">The sequence shown here is derived from an EMBL/GenBank/DDBJ whole genome shotgun (WGS) entry which is preliminary data.</text>
</comment>
<protein>
    <submittedName>
        <fullName evidence="4">AcrR family transcriptional regulator</fullName>
    </submittedName>
</protein>
<keyword evidence="1 2" id="KW-0238">DNA-binding</keyword>
<dbReference type="Gene3D" id="1.10.10.60">
    <property type="entry name" value="Homeodomain-like"/>
    <property type="match status" value="1"/>
</dbReference>
<dbReference type="InterPro" id="IPR001647">
    <property type="entry name" value="HTH_TetR"/>
</dbReference>
<keyword evidence="5" id="KW-1185">Reference proteome</keyword>
<dbReference type="Proteomes" id="UP000523000">
    <property type="component" value="Unassembled WGS sequence"/>
</dbReference>
<dbReference type="Gene3D" id="1.10.357.10">
    <property type="entry name" value="Tetracycline Repressor, domain 2"/>
    <property type="match status" value="1"/>
</dbReference>
<dbReference type="CDD" id="cd00043">
    <property type="entry name" value="CYCLIN_SF"/>
    <property type="match status" value="1"/>
</dbReference>
<evidence type="ECO:0000313" key="5">
    <source>
        <dbReference type="Proteomes" id="UP000523000"/>
    </source>
</evidence>